<comment type="similarity">
    <text evidence="2">Belongs to the protein arginine deiminase family.</text>
</comment>
<evidence type="ECO:0000259" key="7">
    <source>
        <dbReference type="Pfam" id="PF08527"/>
    </source>
</evidence>
<feature type="compositionally biased region" description="Basic and acidic residues" evidence="4">
    <location>
        <begin position="623"/>
        <end position="650"/>
    </location>
</feature>
<dbReference type="Gene3D" id="2.60.40.1860">
    <property type="entry name" value="Protein-arginine deiminase, N-terminal domain"/>
    <property type="match status" value="1"/>
</dbReference>
<feature type="region of interest" description="Disordered" evidence="4">
    <location>
        <begin position="618"/>
        <end position="665"/>
    </location>
</feature>
<name>A0A1A8FSI8_9TELE</name>
<proteinExistence type="inferred from homology"/>
<comment type="subcellular location">
    <subcellularLocation>
        <location evidence="1">Cytoplasm</location>
    </subcellularLocation>
</comment>
<dbReference type="Pfam" id="PF03068">
    <property type="entry name" value="PAD"/>
    <property type="match status" value="1"/>
</dbReference>
<organism evidence="8">
    <name type="scientific">Nothobranchius korthausae</name>
    <dbReference type="NCBI Taxonomy" id="1143690"/>
    <lineage>
        <taxon>Eukaryota</taxon>
        <taxon>Metazoa</taxon>
        <taxon>Chordata</taxon>
        <taxon>Craniata</taxon>
        <taxon>Vertebrata</taxon>
        <taxon>Euteleostomi</taxon>
        <taxon>Actinopterygii</taxon>
        <taxon>Neopterygii</taxon>
        <taxon>Teleostei</taxon>
        <taxon>Neoteleostei</taxon>
        <taxon>Acanthomorphata</taxon>
        <taxon>Ovalentaria</taxon>
        <taxon>Atherinomorphae</taxon>
        <taxon>Cyprinodontiformes</taxon>
        <taxon>Nothobranchiidae</taxon>
        <taxon>Nothobranchius</taxon>
    </lineage>
</organism>
<sequence>MYIFDATPSNFSQSVLSAEQSGSDSGSGISLSAAMVLQRTLRADCDKTTSAVCVVGSELTLNLNRSAPPHSKFFSVKCTPSVHYSVTPPTQETSHLSPVPLNGNPVLLIGMSRVSEYENDSKLSVRYYGENGEILGKALVHLTAVEISLDVDADRDGTVEKNNPHKGSWKWGPNGHGAIVLVNCDSERSYWKEPDNVDDRISKVSDLKDMSLMVLRTRGPAKLPEGYKLTMHISQEDAKTVRVFRSKSVHKATSFLQNLFSSFIKDYPLVLSREVLSQEVPYLGGEGELNFYVEGLRFPDKDFDGLVTINLSLLEPICDGIPETPIFTDKVVFRVAPWIMTPNTLPPVEVFVCSTKDNFVFLEEMDNLVAESGYKLNVCHEYMNRGDRWMQDEVEFGYIDSPHQSFPVVLDSPRNRGLDDFPYEVLLGPDFGYVTRVAKRENVSSLDSFGNLEVSPPVTVNGKEYPLGRIIIGVAFPTTTRGRNMTEVVQEFLWAQKVQKPIALFSDWLGVGHVDEFMTFVPAPDRKGFRLLLASPDAAYKLFKGLQNDGHGDAKLFDGLKDEKPVTVDEILHDETLRSENNYVQSCIDWNRDVLKRELGLDEDDIIDLPILFELERDEEEGEERREERERRDEEDGEERKEEREGRDEEKREEDEERREEQEARRAAAYYPDMVNMIVLGKNLGIPKPFGPRVNGRCALEAEMCSLMEPLGLQCTFIDDFASYHKMMGEVHCGSNVRRKPFDFKWWNVEF</sequence>
<reference evidence="8" key="1">
    <citation type="submission" date="2016-05" db="EMBL/GenBank/DDBJ databases">
        <authorList>
            <person name="Lavstsen T."/>
            <person name="Jespersen J.S."/>
        </authorList>
    </citation>
    <scope>NUCLEOTIDE SEQUENCE</scope>
    <source>
        <tissue evidence="8">Brain</tissue>
    </source>
</reference>
<evidence type="ECO:0000259" key="5">
    <source>
        <dbReference type="Pfam" id="PF03068"/>
    </source>
</evidence>
<dbReference type="InterPro" id="IPR013732">
    <property type="entry name" value="PAD_N"/>
</dbReference>
<evidence type="ECO:0000313" key="8">
    <source>
        <dbReference type="EMBL" id="SBQ61736.1"/>
    </source>
</evidence>
<dbReference type="InterPro" id="IPR036556">
    <property type="entry name" value="PAD_central_sf"/>
</dbReference>
<dbReference type="InterPro" id="IPR004303">
    <property type="entry name" value="PAD"/>
</dbReference>
<evidence type="ECO:0000256" key="2">
    <source>
        <dbReference type="ARBA" id="ARBA00008166"/>
    </source>
</evidence>
<reference evidence="8" key="2">
    <citation type="submission" date="2016-06" db="EMBL/GenBank/DDBJ databases">
        <title>The genome of a short-lived fish provides insights into sex chromosome evolution and the genetic control of aging.</title>
        <authorList>
            <person name="Reichwald K."/>
            <person name="Felder M."/>
            <person name="Petzold A."/>
            <person name="Koch P."/>
            <person name="Groth M."/>
            <person name="Platzer M."/>
        </authorList>
    </citation>
    <scope>NUCLEOTIDE SEQUENCE</scope>
    <source>
        <tissue evidence="8">Brain</tissue>
    </source>
</reference>
<feature type="domain" description="Protein-arginine deiminase (PAD) N-terminal" evidence="6">
    <location>
        <begin position="35"/>
        <end position="143"/>
    </location>
</feature>
<dbReference type="GO" id="GO:0005634">
    <property type="term" value="C:nucleus"/>
    <property type="evidence" value="ECO:0007669"/>
    <property type="project" value="TreeGrafter"/>
</dbReference>
<dbReference type="PANTHER" id="PTHR10837:SF8">
    <property type="entry name" value="PROTEIN-ARGININE DEIMINASE"/>
    <property type="match status" value="1"/>
</dbReference>
<dbReference type="GO" id="GO:0004668">
    <property type="term" value="F:protein-arginine deiminase activity"/>
    <property type="evidence" value="ECO:0007669"/>
    <property type="project" value="InterPro"/>
</dbReference>
<evidence type="ECO:0000256" key="1">
    <source>
        <dbReference type="ARBA" id="ARBA00004496"/>
    </source>
</evidence>
<dbReference type="InterPro" id="IPR008972">
    <property type="entry name" value="Cupredoxin"/>
</dbReference>
<dbReference type="InterPro" id="IPR013530">
    <property type="entry name" value="PAD_C"/>
</dbReference>
<dbReference type="GO" id="GO:0005737">
    <property type="term" value="C:cytoplasm"/>
    <property type="evidence" value="ECO:0007669"/>
    <property type="project" value="UniProtKB-SubCell"/>
</dbReference>
<protein>
    <submittedName>
        <fullName evidence="8">Peptidyl arginine deiminase, type II</fullName>
    </submittedName>
</protein>
<dbReference type="SUPFAM" id="SSF49503">
    <property type="entry name" value="Cupredoxins"/>
    <property type="match status" value="1"/>
</dbReference>
<dbReference type="GO" id="GO:0005509">
    <property type="term" value="F:calcium ion binding"/>
    <property type="evidence" value="ECO:0007669"/>
    <property type="project" value="InterPro"/>
</dbReference>
<dbReference type="Pfam" id="PF08527">
    <property type="entry name" value="PAD_M"/>
    <property type="match status" value="1"/>
</dbReference>
<dbReference type="SUPFAM" id="SSF110083">
    <property type="entry name" value="Peptidylarginine deiminase Pad4, middle domain"/>
    <property type="match status" value="1"/>
</dbReference>
<feature type="domain" description="Protein-arginine deiminase C-terminal" evidence="5">
    <location>
        <begin position="326"/>
        <end position="748"/>
    </location>
</feature>
<dbReference type="FunFam" id="2.60.40.1700:FF:000001">
    <property type="entry name" value="Protein-arginine deiminase type-2"/>
    <property type="match status" value="1"/>
</dbReference>
<feature type="domain" description="Protein-arginine deiminase (PAD) central" evidence="7">
    <location>
        <begin position="145"/>
        <end position="315"/>
    </location>
</feature>
<evidence type="ECO:0000256" key="3">
    <source>
        <dbReference type="ARBA" id="ARBA00022490"/>
    </source>
</evidence>
<dbReference type="PANTHER" id="PTHR10837">
    <property type="entry name" value="PEPTIDYLARGININE DEIMINASE"/>
    <property type="match status" value="1"/>
</dbReference>
<evidence type="ECO:0000256" key="4">
    <source>
        <dbReference type="SAM" id="MobiDB-lite"/>
    </source>
</evidence>
<keyword evidence="3" id="KW-0963">Cytoplasm</keyword>
<gene>
    <name evidence="8" type="primary">PADI2</name>
</gene>
<dbReference type="Gene3D" id="3.75.10.10">
    <property type="entry name" value="L-arginine/glycine Amidinotransferase, Chain A"/>
    <property type="match status" value="1"/>
</dbReference>
<dbReference type="Pfam" id="PF08526">
    <property type="entry name" value="PAD_N"/>
    <property type="match status" value="1"/>
</dbReference>
<dbReference type="EMBL" id="HAEB01015209">
    <property type="protein sequence ID" value="SBQ61736.1"/>
    <property type="molecule type" value="Transcribed_RNA"/>
</dbReference>
<dbReference type="Gene3D" id="2.60.40.1700">
    <property type="entry name" value="Protein-arginine deiminase, central domain"/>
    <property type="match status" value="1"/>
</dbReference>
<dbReference type="InterPro" id="IPR038685">
    <property type="entry name" value="PAD_N_sf"/>
</dbReference>
<evidence type="ECO:0000259" key="6">
    <source>
        <dbReference type="Pfam" id="PF08526"/>
    </source>
</evidence>
<dbReference type="SUPFAM" id="SSF55909">
    <property type="entry name" value="Pentein"/>
    <property type="match status" value="1"/>
</dbReference>
<accession>A0A1A8FSI8</accession>
<dbReference type="InterPro" id="IPR013733">
    <property type="entry name" value="Prot_Arg_deaminase_cen_dom"/>
</dbReference>
<dbReference type="AlphaFoldDB" id="A0A1A8FSI8"/>